<keyword evidence="3" id="KW-1185">Reference proteome</keyword>
<gene>
    <name evidence="2" type="ORF">KP509_06G078000</name>
</gene>
<proteinExistence type="predicted"/>
<organism evidence="2 3">
    <name type="scientific">Ceratopteris richardii</name>
    <name type="common">Triangle waterfern</name>
    <dbReference type="NCBI Taxonomy" id="49495"/>
    <lineage>
        <taxon>Eukaryota</taxon>
        <taxon>Viridiplantae</taxon>
        <taxon>Streptophyta</taxon>
        <taxon>Embryophyta</taxon>
        <taxon>Tracheophyta</taxon>
        <taxon>Polypodiopsida</taxon>
        <taxon>Polypodiidae</taxon>
        <taxon>Polypodiales</taxon>
        <taxon>Pteridineae</taxon>
        <taxon>Pteridaceae</taxon>
        <taxon>Parkerioideae</taxon>
        <taxon>Ceratopteris</taxon>
    </lineage>
</organism>
<dbReference type="EMBL" id="CM035411">
    <property type="protein sequence ID" value="KAH7435744.1"/>
    <property type="molecule type" value="Genomic_DNA"/>
</dbReference>
<evidence type="ECO:0000313" key="2">
    <source>
        <dbReference type="EMBL" id="KAH7435744.1"/>
    </source>
</evidence>
<feature type="region of interest" description="Disordered" evidence="1">
    <location>
        <begin position="30"/>
        <end position="52"/>
    </location>
</feature>
<evidence type="ECO:0000313" key="3">
    <source>
        <dbReference type="Proteomes" id="UP000825935"/>
    </source>
</evidence>
<evidence type="ECO:0000256" key="1">
    <source>
        <dbReference type="SAM" id="MobiDB-lite"/>
    </source>
</evidence>
<dbReference type="Proteomes" id="UP000825935">
    <property type="component" value="Chromosome 6"/>
</dbReference>
<dbReference type="AlphaFoldDB" id="A0A8T2UQU6"/>
<name>A0A8T2UQU6_CERRI</name>
<protein>
    <submittedName>
        <fullName evidence="2">Uncharacterized protein</fullName>
    </submittedName>
</protein>
<reference evidence="2" key="1">
    <citation type="submission" date="2021-08" db="EMBL/GenBank/DDBJ databases">
        <title>WGS assembly of Ceratopteris richardii.</title>
        <authorList>
            <person name="Marchant D.B."/>
            <person name="Chen G."/>
            <person name="Jenkins J."/>
            <person name="Shu S."/>
            <person name="Leebens-Mack J."/>
            <person name="Grimwood J."/>
            <person name="Schmutz J."/>
            <person name="Soltis P."/>
            <person name="Soltis D."/>
            <person name="Chen Z.-H."/>
        </authorList>
    </citation>
    <scope>NUCLEOTIDE SEQUENCE</scope>
    <source>
        <strain evidence="2">Whitten #5841</strain>
        <tissue evidence="2">Leaf</tissue>
    </source>
</reference>
<sequence>MGSAMIPEFMLLGQIVKKEDGARDLLVKGEKKKKMQRRPSFPRSVPPSPSATPLACIYEECRENGNLEEGEDIDEEENDGDTGKRCLAERLDSGCLFHLYSLLSSICPSR</sequence>
<comment type="caution">
    <text evidence="2">The sequence shown here is derived from an EMBL/GenBank/DDBJ whole genome shotgun (WGS) entry which is preliminary data.</text>
</comment>
<accession>A0A8T2UQU6</accession>